<gene>
    <name evidence="5" type="ORF">EV645_1626</name>
</gene>
<dbReference type="AlphaFoldDB" id="A0A4Q7X9N9"/>
<name>A0A4Q7X9N9_9ACTN</name>
<accession>A0A4Q7X9N9</accession>
<dbReference type="SMART" id="SM00418">
    <property type="entry name" value="HTH_ARSR"/>
    <property type="match status" value="1"/>
</dbReference>
<dbReference type="GO" id="GO:0003700">
    <property type="term" value="F:DNA-binding transcription factor activity"/>
    <property type="evidence" value="ECO:0007669"/>
    <property type="project" value="InterPro"/>
</dbReference>
<dbReference type="InterPro" id="IPR011991">
    <property type="entry name" value="ArsR-like_HTH"/>
</dbReference>
<sequence>MVFRIHFECSDLARTTIAQRPDPLWEVLLGLHILQGDEEPEVYGAWRERARSRLSALEQELLALTPPVGYSPDFLTPRAAGDGLDAGLTAVAATPAVQLRSELRRLSDSVRLPGWTRRLATGDTKVMTRLVHGLRSFHRTKIAPQMPMIATTIQPAVARHNDTVASNGFESLIPELHQSLRWSAPVLSVDTPHIDRDLYLNGRGLRLVPSFFCWKYPVMLLDPSLPPVLVYPVRPDPGQPEVVVRRPDRDRAVADLLGKTRALVLKGISVGACSTSELAARVGISLASASEHARILHDTGLVTTHRIGSSVRHSLNPVGADVLSGIRT</sequence>
<dbReference type="CDD" id="cd00090">
    <property type="entry name" value="HTH_ARSR"/>
    <property type="match status" value="1"/>
</dbReference>
<dbReference type="Gene3D" id="1.10.10.10">
    <property type="entry name" value="Winged helix-like DNA-binding domain superfamily/Winged helix DNA-binding domain"/>
    <property type="match status" value="1"/>
</dbReference>
<organism evidence="5 6">
    <name type="scientific">Kribbella rubisoli</name>
    <dbReference type="NCBI Taxonomy" id="3075929"/>
    <lineage>
        <taxon>Bacteria</taxon>
        <taxon>Bacillati</taxon>
        <taxon>Actinomycetota</taxon>
        <taxon>Actinomycetes</taxon>
        <taxon>Propionibacteriales</taxon>
        <taxon>Kribbellaceae</taxon>
        <taxon>Kribbella</taxon>
    </lineage>
</organism>
<evidence type="ECO:0000259" key="4">
    <source>
        <dbReference type="SMART" id="SM00418"/>
    </source>
</evidence>
<keyword evidence="2" id="KW-0238">DNA-binding</keyword>
<dbReference type="GO" id="GO:0003677">
    <property type="term" value="F:DNA binding"/>
    <property type="evidence" value="ECO:0007669"/>
    <property type="project" value="UniProtKB-KW"/>
</dbReference>
<dbReference type="Proteomes" id="UP000292027">
    <property type="component" value="Unassembled WGS sequence"/>
</dbReference>
<proteinExistence type="predicted"/>
<protein>
    <submittedName>
        <fullName evidence="5">Regulatory ArsR family protein</fullName>
    </submittedName>
</protein>
<evidence type="ECO:0000313" key="5">
    <source>
        <dbReference type="EMBL" id="RZU19415.1"/>
    </source>
</evidence>
<dbReference type="SUPFAM" id="SSF46785">
    <property type="entry name" value="Winged helix' DNA-binding domain"/>
    <property type="match status" value="1"/>
</dbReference>
<evidence type="ECO:0000256" key="3">
    <source>
        <dbReference type="ARBA" id="ARBA00023163"/>
    </source>
</evidence>
<dbReference type="PANTHER" id="PTHR43132">
    <property type="entry name" value="ARSENICAL RESISTANCE OPERON REPRESSOR ARSR-RELATED"/>
    <property type="match status" value="1"/>
</dbReference>
<dbReference type="InterPro" id="IPR036388">
    <property type="entry name" value="WH-like_DNA-bd_sf"/>
</dbReference>
<dbReference type="InterPro" id="IPR001845">
    <property type="entry name" value="HTH_ArsR_DNA-bd_dom"/>
</dbReference>
<dbReference type="OrthoDB" id="3808065at2"/>
<dbReference type="PANTHER" id="PTHR43132:SF8">
    <property type="entry name" value="HTH-TYPE TRANSCRIPTIONAL REGULATOR KMTR"/>
    <property type="match status" value="1"/>
</dbReference>
<evidence type="ECO:0000256" key="1">
    <source>
        <dbReference type="ARBA" id="ARBA00023015"/>
    </source>
</evidence>
<dbReference type="InterPro" id="IPR051011">
    <property type="entry name" value="Metal_resp_trans_reg"/>
</dbReference>
<reference evidence="5 6" key="1">
    <citation type="journal article" date="2015" name="Stand. Genomic Sci.">
        <title>Genomic Encyclopedia of Bacterial and Archaeal Type Strains, Phase III: the genomes of soil and plant-associated and newly described type strains.</title>
        <authorList>
            <person name="Whitman W.B."/>
            <person name="Woyke T."/>
            <person name="Klenk H.P."/>
            <person name="Zhou Y."/>
            <person name="Lilburn T.G."/>
            <person name="Beck B.J."/>
            <person name="De Vos P."/>
            <person name="Vandamme P."/>
            <person name="Eisen J.A."/>
            <person name="Garrity G."/>
            <person name="Hugenholtz P."/>
            <person name="Kyrpides N.C."/>
        </authorList>
    </citation>
    <scope>NUCLEOTIDE SEQUENCE [LARGE SCALE GENOMIC DNA]</scope>
    <source>
        <strain evidence="5 6">VKM Ac-2540</strain>
    </source>
</reference>
<keyword evidence="3" id="KW-0804">Transcription</keyword>
<dbReference type="InterPro" id="IPR036390">
    <property type="entry name" value="WH_DNA-bd_sf"/>
</dbReference>
<evidence type="ECO:0000313" key="6">
    <source>
        <dbReference type="Proteomes" id="UP000292027"/>
    </source>
</evidence>
<keyword evidence="6" id="KW-1185">Reference proteome</keyword>
<dbReference type="EMBL" id="SHKR01000011">
    <property type="protein sequence ID" value="RZU19415.1"/>
    <property type="molecule type" value="Genomic_DNA"/>
</dbReference>
<comment type="caution">
    <text evidence="5">The sequence shown here is derived from an EMBL/GenBank/DDBJ whole genome shotgun (WGS) entry which is preliminary data.</text>
</comment>
<keyword evidence="1" id="KW-0805">Transcription regulation</keyword>
<dbReference type="RefSeq" id="WP_130441264.1">
    <property type="nucleotide sequence ID" value="NZ_SHKR01000011.1"/>
</dbReference>
<evidence type="ECO:0000256" key="2">
    <source>
        <dbReference type="ARBA" id="ARBA00023125"/>
    </source>
</evidence>
<feature type="domain" description="HTH arsR-type" evidence="4">
    <location>
        <begin position="252"/>
        <end position="328"/>
    </location>
</feature>